<evidence type="ECO:0000256" key="1">
    <source>
        <dbReference type="SAM" id="Phobius"/>
    </source>
</evidence>
<sequence>MLELIPSFVTILFGVVALGLSLRAFERREQGLLIGAFALHLLAALAQVFITRDLYGYGDMLTYFREGGFVADRMREDFVAYAPDALRLIVQQETQNLGWLNSASPATATMYGLSSWLHYLTQGSLYATCLLVAIGSFFGKLVMFRAFRPLFPPHLHRRLIAGMMWMPSIVFWSSGLLKESIAIIGLGLATYGIIRLTDSTSSTPRAAVALGAGSVIVGLVKTYILGPFAIAAGAWYYWQRGLRLSGGRALSLRPLHFALAMALAMTAIIGIGELFPRYALTNLVDEASRLQEVGQRVTGGSTFALSDTAPTSSSGQLAMAPMAVITALARPFIFEANNLMALVSALEMSFILGLLLLALYRRGGHESWQVIMRSPPLVFTLIFVVLFALGVGLTTTNMGTLARYRMPMLPFYMLFIVALLPARPFATWPRTRQA</sequence>
<gene>
    <name evidence="2" type="ORF">DL240_13380</name>
</gene>
<dbReference type="Proteomes" id="UP000249169">
    <property type="component" value="Unassembled WGS sequence"/>
</dbReference>
<keyword evidence="1" id="KW-0812">Transmembrane</keyword>
<feature type="transmembrane region" description="Helical" evidence="1">
    <location>
        <begin position="6"/>
        <end position="25"/>
    </location>
</feature>
<name>A0A328C4U8_9DELT</name>
<feature type="transmembrane region" description="Helical" evidence="1">
    <location>
        <begin position="250"/>
        <end position="271"/>
    </location>
</feature>
<evidence type="ECO:0000313" key="3">
    <source>
        <dbReference type="Proteomes" id="UP000249169"/>
    </source>
</evidence>
<feature type="transmembrane region" description="Helical" evidence="1">
    <location>
        <begin position="168"/>
        <end position="194"/>
    </location>
</feature>
<comment type="caution">
    <text evidence="2">The sequence shown here is derived from an EMBL/GenBank/DDBJ whole genome shotgun (WGS) entry which is preliminary data.</text>
</comment>
<dbReference type="RefSeq" id="WP_111730408.1">
    <property type="nucleotide sequence ID" value="NZ_QHKO01000006.1"/>
</dbReference>
<organism evidence="2 3">
    <name type="scientific">Lujinxingia litoralis</name>
    <dbReference type="NCBI Taxonomy" id="2211119"/>
    <lineage>
        <taxon>Bacteria</taxon>
        <taxon>Deltaproteobacteria</taxon>
        <taxon>Bradymonadales</taxon>
        <taxon>Lujinxingiaceae</taxon>
        <taxon>Lujinxingia</taxon>
    </lineage>
</organism>
<feature type="transmembrane region" description="Helical" evidence="1">
    <location>
        <begin position="125"/>
        <end position="147"/>
    </location>
</feature>
<feature type="transmembrane region" description="Helical" evidence="1">
    <location>
        <begin position="339"/>
        <end position="358"/>
    </location>
</feature>
<feature type="transmembrane region" description="Helical" evidence="1">
    <location>
        <begin position="206"/>
        <end position="238"/>
    </location>
</feature>
<keyword evidence="1" id="KW-1133">Transmembrane helix</keyword>
<dbReference type="AlphaFoldDB" id="A0A328C4U8"/>
<accession>A0A328C4U8</accession>
<keyword evidence="3" id="KW-1185">Reference proteome</keyword>
<feature type="transmembrane region" description="Helical" evidence="1">
    <location>
        <begin position="370"/>
        <end position="389"/>
    </location>
</feature>
<proteinExistence type="predicted"/>
<dbReference type="EMBL" id="QHKO01000006">
    <property type="protein sequence ID" value="RAL21120.1"/>
    <property type="molecule type" value="Genomic_DNA"/>
</dbReference>
<dbReference type="OrthoDB" id="3862418at2"/>
<feature type="transmembrane region" description="Helical" evidence="1">
    <location>
        <begin position="409"/>
        <end position="426"/>
    </location>
</feature>
<evidence type="ECO:0008006" key="4">
    <source>
        <dbReference type="Google" id="ProtNLM"/>
    </source>
</evidence>
<protein>
    <recommendedName>
        <fullName evidence="4">Glycosyltransferase RgtA/B/C/D-like domain-containing protein</fullName>
    </recommendedName>
</protein>
<keyword evidence="1" id="KW-0472">Membrane</keyword>
<reference evidence="2 3" key="1">
    <citation type="submission" date="2018-05" db="EMBL/GenBank/DDBJ databases">
        <title>Lujinxingia marina gen. nov. sp. nov., a new facultative anaerobic member of the class Deltaproteobacteria, and proposal of Lujinxingaceae fam. nov.</title>
        <authorList>
            <person name="Li C.-M."/>
        </authorList>
    </citation>
    <scope>NUCLEOTIDE SEQUENCE [LARGE SCALE GENOMIC DNA]</scope>
    <source>
        <strain evidence="2 3">B210</strain>
    </source>
</reference>
<evidence type="ECO:0000313" key="2">
    <source>
        <dbReference type="EMBL" id="RAL21120.1"/>
    </source>
</evidence>
<feature type="transmembrane region" description="Helical" evidence="1">
    <location>
        <begin position="32"/>
        <end position="50"/>
    </location>
</feature>